<dbReference type="EMBL" id="CSBK01001326">
    <property type="protein sequence ID" value="COY54868.1"/>
    <property type="molecule type" value="Genomic_DNA"/>
</dbReference>
<reference evidence="2" key="1">
    <citation type="submission" date="2015-03" db="EMBL/GenBank/DDBJ databases">
        <authorList>
            <consortium name="Pathogen Informatics"/>
        </authorList>
    </citation>
    <scope>NUCLEOTIDE SEQUENCE [LARGE SCALE GENOMIC DNA]</scope>
    <source>
        <strain evidence="2">N09902308</strain>
    </source>
</reference>
<sequence>MASILSAVGAFLNVGLSVGFRALRRVAFVQWRNLNPSFGQT</sequence>
<evidence type="ECO:0000313" key="2">
    <source>
        <dbReference type="Proteomes" id="UP000039021"/>
    </source>
</evidence>
<gene>
    <name evidence="1" type="ORF">ERS007739_02781</name>
</gene>
<proteinExistence type="predicted"/>
<evidence type="ECO:0000313" key="1">
    <source>
        <dbReference type="EMBL" id="COY54868.1"/>
    </source>
</evidence>
<protein>
    <submittedName>
        <fullName evidence="1">Uncharacterized protein</fullName>
    </submittedName>
</protein>
<dbReference type="Proteomes" id="UP000039021">
    <property type="component" value="Unassembled WGS sequence"/>
</dbReference>
<name>A0A916PBT1_MYCTX</name>
<accession>A0A916PBT1</accession>
<comment type="caution">
    <text evidence="1">The sequence shown here is derived from an EMBL/GenBank/DDBJ whole genome shotgun (WGS) entry which is preliminary data.</text>
</comment>
<dbReference type="AlphaFoldDB" id="A0A916PBT1"/>
<organism evidence="1 2">
    <name type="scientific">Mycobacterium tuberculosis</name>
    <dbReference type="NCBI Taxonomy" id="1773"/>
    <lineage>
        <taxon>Bacteria</taxon>
        <taxon>Bacillati</taxon>
        <taxon>Actinomycetota</taxon>
        <taxon>Actinomycetes</taxon>
        <taxon>Mycobacteriales</taxon>
        <taxon>Mycobacteriaceae</taxon>
        <taxon>Mycobacterium</taxon>
        <taxon>Mycobacterium tuberculosis complex</taxon>
    </lineage>
</organism>